<gene>
    <name evidence="2" type="ORF">FRUB_06336</name>
</gene>
<comment type="caution">
    <text evidence="2">The sequence shown here is derived from an EMBL/GenBank/DDBJ whole genome shotgun (WGS) entry which is preliminary data.</text>
</comment>
<keyword evidence="1" id="KW-0812">Transmembrane</keyword>
<dbReference type="Proteomes" id="UP000214646">
    <property type="component" value="Unassembled WGS sequence"/>
</dbReference>
<keyword evidence="1" id="KW-0472">Membrane</keyword>
<evidence type="ECO:0000256" key="1">
    <source>
        <dbReference type="SAM" id="Phobius"/>
    </source>
</evidence>
<organism evidence="2 3">
    <name type="scientific">Fimbriiglobus ruber</name>
    <dbReference type="NCBI Taxonomy" id="1908690"/>
    <lineage>
        <taxon>Bacteria</taxon>
        <taxon>Pseudomonadati</taxon>
        <taxon>Planctomycetota</taxon>
        <taxon>Planctomycetia</taxon>
        <taxon>Gemmatales</taxon>
        <taxon>Gemmataceae</taxon>
        <taxon>Fimbriiglobus</taxon>
    </lineage>
</organism>
<protein>
    <submittedName>
        <fullName evidence="2">Uncharacterized protein</fullName>
    </submittedName>
</protein>
<name>A0A225DBJ6_9BACT</name>
<feature type="transmembrane region" description="Helical" evidence="1">
    <location>
        <begin position="38"/>
        <end position="55"/>
    </location>
</feature>
<dbReference type="EMBL" id="NIDE01000012">
    <property type="protein sequence ID" value="OWK38960.1"/>
    <property type="molecule type" value="Genomic_DNA"/>
</dbReference>
<accession>A0A225DBJ6</accession>
<evidence type="ECO:0000313" key="2">
    <source>
        <dbReference type="EMBL" id="OWK38960.1"/>
    </source>
</evidence>
<keyword evidence="3" id="KW-1185">Reference proteome</keyword>
<reference evidence="3" key="1">
    <citation type="submission" date="2017-06" db="EMBL/GenBank/DDBJ databases">
        <title>Genome analysis of Fimbriiglobus ruber SP5, the first member of the order Planctomycetales with confirmed chitinolytic capability.</title>
        <authorList>
            <person name="Ravin N.V."/>
            <person name="Rakitin A.L."/>
            <person name="Ivanova A.A."/>
            <person name="Beletsky A.V."/>
            <person name="Kulichevskaya I.S."/>
            <person name="Mardanov A.V."/>
            <person name="Dedysh S.N."/>
        </authorList>
    </citation>
    <scope>NUCLEOTIDE SEQUENCE [LARGE SCALE GENOMIC DNA]</scope>
    <source>
        <strain evidence="3">SP5</strain>
    </source>
</reference>
<proteinExistence type="predicted"/>
<dbReference type="AlphaFoldDB" id="A0A225DBJ6"/>
<evidence type="ECO:0000313" key="3">
    <source>
        <dbReference type="Proteomes" id="UP000214646"/>
    </source>
</evidence>
<feature type="transmembrane region" description="Helical" evidence="1">
    <location>
        <begin position="6"/>
        <end position="31"/>
    </location>
</feature>
<sequence length="76" mass="7966">MPKQATARVLATISAAVYCGAYGTAAVIAHLNQMHQEFYPVYAVITAAALLHLVAELSGNDHTPPPGEWNGTGSET</sequence>
<dbReference type="RefSeq" id="WP_143393569.1">
    <property type="nucleotide sequence ID" value="NZ_NIDE01000012.1"/>
</dbReference>
<keyword evidence="1" id="KW-1133">Transmembrane helix</keyword>